<dbReference type="STRING" id="1447872.A0A1J9PC60"/>
<feature type="compositionally biased region" description="Basic and acidic residues" evidence="1">
    <location>
        <begin position="1"/>
        <end position="37"/>
    </location>
</feature>
<dbReference type="Proteomes" id="UP000182235">
    <property type="component" value="Unassembled WGS sequence"/>
</dbReference>
<comment type="caution">
    <text evidence="2">The sequence shown here is derived from an EMBL/GenBank/DDBJ whole genome shotgun (WGS) entry which is preliminary data.</text>
</comment>
<dbReference type="SUPFAM" id="SSF56112">
    <property type="entry name" value="Protein kinase-like (PK-like)"/>
    <property type="match status" value="1"/>
</dbReference>
<keyword evidence="3" id="KW-1185">Reference proteome</keyword>
<dbReference type="InterPro" id="IPR011009">
    <property type="entry name" value="Kinase-like_dom_sf"/>
</dbReference>
<feature type="region of interest" description="Disordered" evidence="1">
    <location>
        <begin position="1"/>
        <end position="49"/>
    </location>
</feature>
<dbReference type="EMBL" id="LGRN01000245">
    <property type="protein sequence ID" value="OJD14089.1"/>
    <property type="molecule type" value="Genomic_DNA"/>
</dbReference>
<gene>
    <name evidence="2" type="ORF">AJ78_05535</name>
</gene>
<sequence length="337" mass="38983">MRDPVSTHHPVAEGESNSEKHEHEEQNEGGDVEKLDSEEQEIQEQERYDELSMHRETYWIVKDANKIVSFTNMTNTKWKLGKTFSERVLSEDYVSEASARCVATQVEGPDPGLRAIVKIRKQSVASLSHNLPEGAHSEFYHLRELTESGATCTPKLIDYIYELQSEEDIVTGGFLLYILMEKVPGIDLRYFEALSLDERDQVRIAVAKALHEFHNNGFYHEDTHGRNIMWDRKSKRAWIIDLEGSRKAFGACRFTHHDFFMWSVAGLESSPHYPLDPLTIEFCTEYGTRGRRKPFPSDKEWAEMVANAKGKPSIFHRDFQRFLDERNKTVLNTVPKE</sequence>
<evidence type="ECO:0000313" key="3">
    <source>
        <dbReference type="Proteomes" id="UP000182235"/>
    </source>
</evidence>
<proteinExistence type="predicted"/>
<reference evidence="2 3" key="1">
    <citation type="submission" date="2015-07" db="EMBL/GenBank/DDBJ databases">
        <title>Emmonsia species relationships and genome sequence.</title>
        <authorList>
            <consortium name="The Broad Institute Genomics Platform"/>
            <person name="Cuomo C.A."/>
            <person name="Munoz J.F."/>
            <person name="Imamovic A."/>
            <person name="Priest M.E."/>
            <person name="Young S."/>
            <person name="Clay O.K."/>
            <person name="McEwen J.G."/>
        </authorList>
    </citation>
    <scope>NUCLEOTIDE SEQUENCE [LARGE SCALE GENOMIC DNA]</scope>
    <source>
        <strain evidence="2 3">UAMH 9510</strain>
    </source>
</reference>
<dbReference type="Gene3D" id="1.10.510.10">
    <property type="entry name" value="Transferase(Phosphotransferase) domain 1"/>
    <property type="match status" value="1"/>
</dbReference>
<dbReference type="OrthoDB" id="4207132at2759"/>
<protein>
    <recommendedName>
        <fullName evidence="4">Protein kinase domain-containing protein</fullName>
    </recommendedName>
</protein>
<evidence type="ECO:0000256" key="1">
    <source>
        <dbReference type="SAM" id="MobiDB-lite"/>
    </source>
</evidence>
<organism evidence="2 3">
    <name type="scientific">Emergomyces pasteurianus Ep9510</name>
    <dbReference type="NCBI Taxonomy" id="1447872"/>
    <lineage>
        <taxon>Eukaryota</taxon>
        <taxon>Fungi</taxon>
        <taxon>Dikarya</taxon>
        <taxon>Ascomycota</taxon>
        <taxon>Pezizomycotina</taxon>
        <taxon>Eurotiomycetes</taxon>
        <taxon>Eurotiomycetidae</taxon>
        <taxon>Onygenales</taxon>
        <taxon>Ajellomycetaceae</taxon>
        <taxon>Emergomyces</taxon>
    </lineage>
</organism>
<accession>A0A1J9PC60</accession>
<dbReference type="VEuPathDB" id="FungiDB:AJ78_05535"/>
<evidence type="ECO:0008006" key="4">
    <source>
        <dbReference type="Google" id="ProtNLM"/>
    </source>
</evidence>
<name>A0A1J9PC60_9EURO</name>
<dbReference type="AlphaFoldDB" id="A0A1J9PC60"/>
<evidence type="ECO:0000313" key="2">
    <source>
        <dbReference type="EMBL" id="OJD14089.1"/>
    </source>
</evidence>
<dbReference type="Pfam" id="PF06293">
    <property type="entry name" value="Kdo"/>
    <property type="match status" value="1"/>
</dbReference>